<dbReference type="InterPro" id="IPR026971">
    <property type="entry name" value="CND1/NCAPD3"/>
</dbReference>
<dbReference type="EMBL" id="WAAF01019477">
    <property type="protein sequence ID" value="NXX50563.1"/>
    <property type="molecule type" value="Genomic_DNA"/>
</dbReference>
<protein>
    <submittedName>
        <fullName evidence="2">CNDD3 protein</fullName>
    </submittedName>
</protein>
<dbReference type="GO" id="GO:0000796">
    <property type="term" value="C:condensin complex"/>
    <property type="evidence" value="ECO:0007669"/>
    <property type="project" value="TreeGrafter"/>
</dbReference>
<gene>
    <name evidence="2" type="primary">Ncapd3</name>
    <name evidence="2" type="ORF">TRILEU_R09611</name>
</gene>
<proteinExistence type="predicted"/>
<dbReference type="GO" id="GO:0007076">
    <property type="term" value="P:mitotic chromosome condensation"/>
    <property type="evidence" value="ECO:0007669"/>
    <property type="project" value="InterPro"/>
</dbReference>
<sequence>WVRTVWDLDFTEVDALDSRIEEEIAGDGLDVFTSLYQALVPFATEGVLAVCVFLQNIWTLFAEHSFCPKAFVAVLHHFAQAGQQRGASAQQRLRALHAAALYFLLLEVPGSIANQLFHQVMFDKCLYTLRKCWPRDLDVMRKRKKNHTQSSAGRSMKRGKPCRNGNVRCLEEILEEEEEEDCENVYFSTEDLLQLRNSTFLLLKGFLRLLPKFSLKEKPQSVQNCLQIFVEMTKFEPAVHEFKVSAAMHLNEAKYIPELAYYGLRLLCSPLHGAEDKILRHALRHILDVILMQEAGVGSRYVTLAITSAVTSARNQAIKFISSVVDELKEAVFPVLRTFLQYICTKVPDKAEYRTYAAQALVTLLNKLPSAEFADFISWLYKYSRHTKVAYRVFALDVVLALLEVPEKNVDSSLSPDQQKFLRHQFLVQVMVFGRCSDRAPAVRSKALSSFAHCLEMKGAPASESI</sequence>
<evidence type="ECO:0000313" key="2">
    <source>
        <dbReference type="EMBL" id="NXX50563.1"/>
    </source>
</evidence>
<keyword evidence="1" id="KW-0226">DNA condensation</keyword>
<comment type="caution">
    <text evidence="2">The sequence shown here is derived from an EMBL/GenBank/DDBJ whole genome shotgun (WGS) entry which is preliminary data.</text>
</comment>
<dbReference type="GO" id="GO:0010032">
    <property type="term" value="P:meiotic chromosome condensation"/>
    <property type="evidence" value="ECO:0007669"/>
    <property type="project" value="TreeGrafter"/>
</dbReference>
<dbReference type="PANTHER" id="PTHR14222">
    <property type="entry name" value="CONDENSIN"/>
    <property type="match status" value="1"/>
</dbReference>
<dbReference type="InterPro" id="IPR011989">
    <property type="entry name" value="ARM-like"/>
</dbReference>
<dbReference type="Gene3D" id="1.25.10.10">
    <property type="entry name" value="Leucine-rich Repeat Variant"/>
    <property type="match status" value="1"/>
</dbReference>
<dbReference type="GO" id="GO:0042393">
    <property type="term" value="F:histone binding"/>
    <property type="evidence" value="ECO:0007669"/>
    <property type="project" value="TreeGrafter"/>
</dbReference>
<evidence type="ECO:0000313" key="3">
    <source>
        <dbReference type="Proteomes" id="UP000627253"/>
    </source>
</evidence>
<dbReference type="Proteomes" id="UP000627253">
    <property type="component" value="Unassembled WGS sequence"/>
</dbReference>
<feature type="non-terminal residue" evidence="2">
    <location>
        <position position="466"/>
    </location>
</feature>
<keyword evidence="3" id="KW-1185">Reference proteome</keyword>
<reference evidence="2" key="1">
    <citation type="submission" date="2020-02" db="EMBL/GenBank/DDBJ databases">
        <title>Bird 10,000 Genomes (B10K) Project - Family phase.</title>
        <authorList>
            <person name="Zhang G."/>
        </authorList>
    </citation>
    <scope>NUCLEOTIDE SEQUENCE</scope>
    <source>
        <strain evidence="2">B10K-DU-002-37</strain>
        <tissue evidence="2">Muscle</tissue>
    </source>
</reference>
<dbReference type="AlphaFoldDB" id="A0A852J3A4"/>
<accession>A0A852J3A4</accession>
<dbReference type="GO" id="GO:0000779">
    <property type="term" value="C:condensed chromosome, centromeric region"/>
    <property type="evidence" value="ECO:0007669"/>
    <property type="project" value="TreeGrafter"/>
</dbReference>
<dbReference type="InterPro" id="IPR016024">
    <property type="entry name" value="ARM-type_fold"/>
</dbReference>
<dbReference type="OrthoDB" id="10263978at2759"/>
<organism evidence="2 3">
    <name type="scientific">Tricholaema leucomelas</name>
    <name type="common">pied barbet</name>
    <dbReference type="NCBI Taxonomy" id="240729"/>
    <lineage>
        <taxon>Eukaryota</taxon>
        <taxon>Metazoa</taxon>
        <taxon>Chordata</taxon>
        <taxon>Craniata</taxon>
        <taxon>Vertebrata</taxon>
        <taxon>Euteleostomi</taxon>
        <taxon>Archelosauria</taxon>
        <taxon>Archosauria</taxon>
        <taxon>Dinosauria</taxon>
        <taxon>Saurischia</taxon>
        <taxon>Theropoda</taxon>
        <taxon>Coelurosauria</taxon>
        <taxon>Aves</taxon>
        <taxon>Neognathae</taxon>
        <taxon>Neoaves</taxon>
        <taxon>Telluraves</taxon>
        <taxon>Coraciimorphae</taxon>
        <taxon>Piciformes</taxon>
        <taxon>Lybiidae</taxon>
        <taxon>Tricholaema lacrymosa</taxon>
    </lineage>
</organism>
<dbReference type="SUPFAM" id="SSF48371">
    <property type="entry name" value="ARM repeat"/>
    <property type="match status" value="1"/>
</dbReference>
<feature type="non-terminal residue" evidence="2">
    <location>
        <position position="1"/>
    </location>
</feature>
<dbReference type="PANTHER" id="PTHR14222:SF1">
    <property type="entry name" value="CONDENSIN-2 COMPLEX SUBUNIT D3"/>
    <property type="match status" value="1"/>
</dbReference>
<evidence type="ECO:0000256" key="1">
    <source>
        <dbReference type="ARBA" id="ARBA00023067"/>
    </source>
</evidence>
<name>A0A852J3A4_9PICI</name>